<accession>A0A928Z3H2</accession>
<dbReference type="InterPro" id="IPR017927">
    <property type="entry name" value="FAD-bd_FR_type"/>
</dbReference>
<dbReference type="Proteomes" id="UP000625316">
    <property type="component" value="Unassembled WGS sequence"/>
</dbReference>
<sequence>MRQVTVQTIEQITPRVRRIVFGGETLAGFSAPRPGAHIKLLFGTNPNEPPDPKQLRSQMRTYTPRKFNPETNELTVEFVLHGSGLASTWAAQAQVGESVTIAGAGGGMDIPDTLKMMVMLVDESAIPAAGAVLEALPASCKPIIICEVEDAREQRSLSSSIEATPTWLFRKDKTASPGLLLEKSLPDVLTCVQDFDDLFWWIACEANAMRRMRSQLLNQHGVSKDRLVSRGYWKLETSNHPDHDYGES</sequence>
<evidence type="ECO:0000313" key="2">
    <source>
        <dbReference type="EMBL" id="MBE9029300.1"/>
    </source>
</evidence>
<dbReference type="RefSeq" id="WP_264324120.1">
    <property type="nucleotide sequence ID" value="NZ_JADEXQ010000014.1"/>
</dbReference>
<keyword evidence="3" id="KW-1185">Reference proteome</keyword>
<dbReference type="InterPro" id="IPR039261">
    <property type="entry name" value="FNR_nucleotide-bd"/>
</dbReference>
<gene>
    <name evidence="2" type="ORF">IQ266_05930</name>
</gene>
<dbReference type="EMBL" id="JADEXQ010000014">
    <property type="protein sequence ID" value="MBE9029300.1"/>
    <property type="molecule type" value="Genomic_DNA"/>
</dbReference>
<dbReference type="PANTHER" id="PTHR30157">
    <property type="entry name" value="FERRIC REDUCTASE, NADPH-DEPENDENT"/>
    <property type="match status" value="1"/>
</dbReference>
<dbReference type="SUPFAM" id="SSF63380">
    <property type="entry name" value="Riboflavin synthase domain-like"/>
    <property type="match status" value="1"/>
</dbReference>
<feature type="domain" description="FAD-binding FR-type" evidence="1">
    <location>
        <begin position="1"/>
        <end position="111"/>
    </location>
</feature>
<dbReference type="PANTHER" id="PTHR30157:SF0">
    <property type="entry name" value="NADPH-DEPENDENT FERRIC-CHELATE REDUCTASE"/>
    <property type="match status" value="1"/>
</dbReference>
<comment type="caution">
    <text evidence="2">The sequence shown here is derived from an EMBL/GenBank/DDBJ whole genome shotgun (WGS) entry which is preliminary data.</text>
</comment>
<dbReference type="InterPro" id="IPR039374">
    <property type="entry name" value="SIP_fam"/>
</dbReference>
<dbReference type="Pfam" id="PF04954">
    <property type="entry name" value="SIP"/>
    <property type="match status" value="1"/>
</dbReference>
<dbReference type="AlphaFoldDB" id="A0A928Z3H2"/>
<reference evidence="2" key="1">
    <citation type="submission" date="2020-10" db="EMBL/GenBank/DDBJ databases">
        <authorList>
            <person name="Castelo-Branco R."/>
            <person name="Eusebio N."/>
            <person name="Adriana R."/>
            <person name="Vieira A."/>
            <person name="Brugerolle De Fraissinette N."/>
            <person name="Rezende De Castro R."/>
            <person name="Schneider M.P."/>
            <person name="Vasconcelos V."/>
            <person name="Leao P.N."/>
        </authorList>
    </citation>
    <scope>NUCLEOTIDE SEQUENCE</scope>
    <source>
        <strain evidence="2">LEGE 11480</strain>
    </source>
</reference>
<evidence type="ECO:0000259" key="1">
    <source>
        <dbReference type="PROSITE" id="PS51384"/>
    </source>
</evidence>
<evidence type="ECO:0000313" key="3">
    <source>
        <dbReference type="Proteomes" id="UP000625316"/>
    </source>
</evidence>
<dbReference type="Pfam" id="PF08021">
    <property type="entry name" value="FAD_binding_9"/>
    <property type="match status" value="1"/>
</dbReference>
<dbReference type="InterPro" id="IPR013113">
    <property type="entry name" value="SIP_FAD-bd"/>
</dbReference>
<dbReference type="Gene3D" id="3.40.50.80">
    <property type="entry name" value="Nucleotide-binding domain of ferredoxin-NADP reductase (FNR) module"/>
    <property type="match status" value="1"/>
</dbReference>
<dbReference type="PROSITE" id="PS51384">
    <property type="entry name" value="FAD_FR"/>
    <property type="match status" value="1"/>
</dbReference>
<protein>
    <submittedName>
        <fullName evidence="2">Siderophore-interacting protein</fullName>
    </submittedName>
</protein>
<proteinExistence type="predicted"/>
<dbReference type="Gene3D" id="2.40.30.10">
    <property type="entry name" value="Translation factors"/>
    <property type="match status" value="1"/>
</dbReference>
<dbReference type="InterPro" id="IPR007037">
    <property type="entry name" value="SIP_rossman_dom"/>
</dbReference>
<dbReference type="InterPro" id="IPR017938">
    <property type="entry name" value="Riboflavin_synthase-like_b-brl"/>
</dbReference>
<name>A0A928Z3H2_9CYAN</name>
<organism evidence="2 3">
    <name type="scientific">Romeriopsis navalis LEGE 11480</name>
    <dbReference type="NCBI Taxonomy" id="2777977"/>
    <lineage>
        <taxon>Bacteria</taxon>
        <taxon>Bacillati</taxon>
        <taxon>Cyanobacteriota</taxon>
        <taxon>Cyanophyceae</taxon>
        <taxon>Leptolyngbyales</taxon>
        <taxon>Leptolyngbyaceae</taxon>
        <taxon>Romeriopsis</taxon>
        <taxon>Romeriopsis navalis</taxon>
    </lineage>
</organism>
<dbReference type="GO" id="GO:0016491">
    <property type="term" value="F:oxidoreductase activity"/>
    <property type="evidence" value="ECO:0007669"/>
    <property type="project" value="InterPro"/>
</dbReference>
<dbReference type="CDD" id="cd06193">
    <property type="entry name" value="siderophore_interacting"/>
    <property type="match status" value="1"/>
</dbReference>